<dbReference type="GO" id="GO:0000981">
    <property type="term" value="F:DNA-binding transcription factor activity, RNA polymerase II-specific"/>
    <property type="evidence" value="ECO:0007669"/>
    <property type="project" value="TreeGrafter"/>
</dbReference>
<keyword evidence="6" id="KW-0805">Transcription regulation</keyword>
<feature type="compositionally biased region" description="Low complexity" evidence="10">
    <location>
        <begin position="242"/>
        <end position="257"/>
    </location>
</feature>
<dbReference type="FunFam" id="3.30.160.60:FF:000758">
    <property type="entry name" value="C2H2 transcription factor, putative"/>
    <property type="match status" value="1"/>
</dbReference>
<evidence type="ECO:0000256" key="5">
    <source>
        <dbReference type="ARBA" id="ARBA00022833"/>
    </source>
</evidence>
<dbReference type="Gene3D" id="3.30.160.60">
    <property type="entry name" value="Classic Zinc Finger"/>
    <property type="match status" value="2"/>
</dbReference>
<dbReference type="SUPFAM" id="SSF57667">
    <property type="entry name" value="beta-beta-alpha zinc fingers"/>
    <property type="match status" value="1"/>
</dbReference>
<feature type="compositionally biased region" description="Polar residues" evidence="10">
    <location>
        <begin position="445"/>
        <end position="455"/>
    </location>
</feature>
<evidence type="ECO:0000313" key="13">
    <source>
        <dbReference type="Proteomes" id="UP000310066"/>
    </source>
</evidence>
<protein>
    <recommendedName>
        <fullName evidence="11">C2H2-type domain-containing protein</fullName>
    </recommendedName>
</protein>
<feature type="region of interest" description="Disordered" evidence="10">
    <location>
        <begin position="193"/>
        <end position="314"/>
    </location>
</feature>
<feature type="domain" description="C2H2-type" evidence="11">
    <location>
        <begin position="137"/>
        <end position="167"/>
    </location>
</feature>
<feature type="region of interest" description="Disordered" evidence="10">
    <location>
        <begin position="383"/>
        <end position="492"/>
    </location>
</feature>
<evidence type="ECO:0000256" key="3">
    <source>
        <dbReference type="ARBA" id="ARBA00022737"/>
    </source>
</evidence>
<feature type="compositionally biased region" description="Basic and acidic residues" evidence="10">
    <location>
        <begin position="39"/>
        <end position="49"/>
    </location>
</feature>
<evidence type="ECO:0000256" key="9">
    <source>
        <dbReference type="PROSITE-ProRule" id="PRU00042"/>
    </source>
</evidence>
<accession>A0A4U0UNE0</accession>
<evidence type="ECO:0000256" key="1">
    <source>
        <dbReference type="ARBA" id="ARBA00004123"/>
    </source>
</evidence>
<evidence type="ECO:0000259" key="11">
    <source>
        <dbReference type="PROSITE" id="PS50157"/>
    </source>
</evidence>
<feature type="domain" description="C2H2-type" evidence="11">
    <location>
        <begin position="168"/>
        <end position="195"/>
    </location>
</feature>
<keyword evidence="2" id="KW-0479">Metal-binding</keyword>
<evidence type="ECO:0000313" key="12">
    <source>
        <dbReference type="EMBL" id="TKA37233.1"/>
    </source>
</evidence>
<dbReference type="PANTHER" id="PTHR23235">
    <property type="entry name" value="KRUEPPEL-LIKE TRANSCRIPTION FACTOR"/>
    <property type="match status" value="1"/>
</dbReference>
<dbReference type="AlphaFoldDB" id="A0A4U0UNE0"/>
<dbReference type="PROSITE" id="PS50157">
    <property type="entry name" value="ZINC_FINGER_C2H2_2"/>
    <property type="match status" value="2"/>
</dbReference>
<dbReference type="Proteomes" id="UP000310066">
    <property type="component" value="Unassembled WGS sequence"/>
</dbReference>
<feature type="region of interest" description="Disordered" evidence="10">
    <location>
        <begin position="547"/>
        <end position="612"/>
    </location>
</feature>
<name>A0A4U0UNE0_9PEZI</name>
<evidence type="ECO:0000256" key="6">
    <source>
        <dbReference type="ARBA" id="ARBA00023015"/>
    </source>
</evidence>
<feature type="compositionally biased region" description="Basic and acidic residues" evidence="10">
    <location>
        <begin position="73"/>
        <end position="97"/>
    </location>
</feature>
<feature type="compositionally biased region" description="Low complexity" evidence="10">
    <location>
        <begin position="586"/>
        <end position="596"/>
    </location>
</feature>
<proteinExistence type="predicted"/>
<feature type="compositionally biased region" description="Polar residues" evidence="10">
    <location>
        <begin position="201"/>
        <end position="210"/>
    </location>
</feature>
<feature type="compositionally biased region" description="Basic and acidic residues" evidence="10">
    <location>
        <begin position="400"/>
        <end position="410"/>
    </location>
</feature>
<feature type="compositionally biased region" description="Polar residues" evidence="10">
    <location>
        <begin position="383"/>
        <end position="396"/>
    </location>
</feature>
<organism evidence="12 13">
    <name type="scientific">Friedmanniomyces endolithicus</name>
    <dbReference type="NCBI Taxonomy" id="329885"/>
    <lineage>
        <taxon>Eukaryota</taxon>
        <taxon>Fungi</taxon>
        <taxon>Dikarya</taxon>
        <taxon>Ascomycota</taxon>
        <taxon>Pezizomycotina</taxon>
        <taxon>Dothideomycetes</taxon>
        <taxon>Dothideomycetidae</taxon>
        <taxon>Mycosphaerellales</taxon>
        <taxon>Teratosphaeriaceae</taxon>
        <taxon>Friedmanniomyces</taxon>
    </lineage>
</organism>
<feature type="compositionally biased region" description="Acidic residues" evidence="10">
    <location>
        <begin position="98"/>
        <end position="117"/>
    </location>
</feature>
<dbReference type="InterPro" id="IPR036236">
    <property type="entry name" value="Znf_C2H2_sf"/>
</dbReference>
<keyword evidence="5" id="KW-0862">Zinc</keyword>
<keyword evidence="8" id="KW-0539">Nucleus</keyword>
<gene>
    <name evidence="12" type="ORF">B0A54_11218</name>
</gene>
<dbReference type="OrthoDB" id="624345at2759"/>
<dbReference type="FunFam" id="3.30.160.60:FF:000606">
    <property type="entry name" value="C2H2 transcription factor, putative"/>
    <property type="match status" value="1"/>
</dbReference>
<evidence type="ECO:0000256" key="4">
    <source>
        <dbReference type="ARBA" id="ARBA00022771"/>
    </source>
</evidence>
<keyword evidence="4 9" id="KW-0863">Zinc-finger</keyword>
<keyword evidence="7" id="KW-0804">Transcription</keyword>
<feature type="compositionally biased region" description="Polar residues" evidence="10">
    <location>
        <begin position="285"/>
        <end position="295"/>
    </location>
</feature>
<feature type="compositionally biased region" description="Polar residues" evidence="10">
    <location>
        <begin position="302"/>
        <end position="314"/>
    </location>
</feature>
<comment type="subcellular location">
    <subcellularLocation>
        <location evidence="1">Nucleus</location>
    </subcellularLocation>
</comment>
<comment type="caution">
    <text evidence="12">The sequence shown here is derived from an EMBL/GenBank/DDBJ whole genome shotgun (WGS) entry which is preliminary data.</text>
</comment>
<dbReference type="GO" id="GO:0000978">
    <property type="term" value="F:RNA polymerase II cis-regulatory region sequence-specific DNA binding"/>
    <property type="evidence" value="ECO:0007669"/>
    <property type="project" value="TreeGrafter"/>
</dbReference>
<evidence type="ECO:0000256" key="7">
    <source>
        <dbReference type="ARBA" id="ARBA00023163"/>
    </source>
</evidence>
<evidence type="ECO:0000256" key="2">
    <source>
        <dbReference type="ARBA" id="ARBA00022723"/>
    </source>
</evidence>
<keyword evidence="3" id="KW-0677">Repeat</keyword>
<dbReference type="InterPro" id="IPR013087">
    <property type="entry name" value="Znf_C2H2_type"/>
</dbReference>
<dbReference type="STRING" id="329885.A0A4U0UNE0"/>
<reference evidence="12 13" key="1">
    <citation type="submission" date="2017-03" db="EMBL/GenBank/DDBJ databases">
        <title>Genomes of endolithic fungi from Antarctica.</title>
        <authorList>
            <person name="Coleine C."/>
            <person name="Masonjones S."/>
            <person name="Stajich J.E."/>
        </authorList>
    </citation>
    <scope>NUCLEOTIDE SEQUENCE [LARGE SCALE GENOMIC DNA]</scope>
    <source>
        <strain evidence="12 13">CCFEE 5311</strain>
    </source>
</reference>
<feature type="region of interest" description="Disordered" evidence="10">
    <location>
        <begin position="1"/>
        <end position="135"/>
    </location>
</feature>
<evidence type="ECO:0000256" key="8">
    <source>
        <dbReference type="ARBA" id="ARBA00023242"/>
    </source>
</evidence>
<dbReference type="GO" id="GO:0051701">
    <property type="term" value="P:biological process involved in interaction with host"/>
    <property type="evidence" value="ECO:0007669"/>
    <property type="project" value="UniProtKB-ARBA"/>
</dbReference>
<dbReference type="PANTHER" id="PTHR23235:SF127">
    <property type="entry name" value="TRANSCRIPTION FACTOR, PUTATIVE (AFU_ORTHOLOGUE AFUA_3G09820)-RELATED"/>
    <property type="match status" value="1"/>
</dbReference>
<dbReference type="EMBL" id="NAJP01000053">
    <property type="protein sequence ID" value="TKA37233.1"/>
    <property type="molecule type" value="Genomic_DNA"/>
</dbReference>
<dbReference type="GO" id="GO:0005634">
    <property type="term" value="C:nucleus"/>
    <property type="evidence" value="ECO:0007669"/>
    <property type="project" value="UniProtKB-SubCell"/>
</dbReference>
<feature type="region of interest" description="Disordered" evidence="10">
    <location>
        <begin position="669"/>
        <end position="718"/>
    </location>
</feature>
<evidence type="ECO:0000256" key="10">
    <source>
        <dbReference type="SAM" id="MobiDB-lite"/>
    </source>
</evidence>
<feature type="compositionally biased region" description="Low complexity" evidence="10">
    <location>
        <begin position="669"/>
        <end position="702"/>
    </location>
</feature>
<dbReference type="GO" id="GO:0008270">
    <property type="term" value="F:zinc ion binding"/>
    <property type="evidence" value="ECO:0007669"/>
    <property type="project" value="UniProtKB-KW"/>
</dbReference>
<sequence>MAAIFIVNTALDPPDIGRIVDEQTPTTPKPRFAQQAREPLPEESARDTPTRQSFGGIAGQRPLPDDLLSPGRAQEDAKDHDKSLKRDGSHRSSKSGETDDVEMGEGEDEAGEDDGSDNDSTTSDSQRPSKKKKGQRFFCTEFPPCQLSFTRSEHLARHIRKHTGERPFQCHCSRRFSRLDNLRQHAQTVHVNEEIPGDSLAATSTRFQRQIRTDRVRPPNNRSRASTIGSQGGHGHSRGHSRNLSSSSVGSTTSSVGATEDSRRRPQPLAMANDPAARARPTLDTYHSMTGSPGQQFAFFSHSPTGPSTPNSTAFSYGPGSPQFGSPPSSLSRSSFYNGARHAPGHRRLSVPSAANNYQGATGNTYPPAYFSPIQSGTATTFSQNGSIYGSPTGSVFSHGRRDSDAELEHRRRTWHPGTHSSYAQRPATSRLSYHQTPDDRGPSPSGQLAASQVTRLPGIESFDHGPPVAARQQPSPMMIDARPSSSHHYSDAGLHQNLTRLDITAANAPIEGQWQATQPVQAAPPPGYFPQQSSGTVAPHFIHHQHSASMPEPVTPRRNKRQGWYGGPVQAQQPPGFPSHRPSPDDSSSDGVPSPLTAHGTEYHPVIIGPNGVPGAYPQGMAVVMAEQQQQQKVQQAAAAAVKPPNPTRADSGRIQSYAHVQPAQLLVPQQQQQQQPRQPQPQPQLQQQQPLQQQQQYQQQYHSYALQTGHDPRYTANFNHQAQSHDMGRLEALVAVATSEGAAVENRS</sequence>
<feature type="compositionally biased region" description="Polar residues" evidence="10">
    <location>
        <begin position="419"/>
        <end position="436"/>
    </location>
</feature>